<evidence type="ECO:0000313" key="1">
    <source>
        <dbReference type="EMBL" id="TWU13655.1"/>
    </source>
</evidence>
<evidence type="ECO:0000313" key="2">
    <source>
        <dbReference type="Proteomes" id="UP000320735"/>
    </source>
</evidence>
<protein>
    <submittedName>
        <fullName evidence="1">Uncharacterized protein</fullName>
    </submittedName>
</protein>
<dbReference type="EMBL" id="SJPP01000001">
    <property type="protein sequence ID" value="TWU13655.1"/>
    <property type="molecule type" value="Genomic_DNA"/>
</dbReference>
<dbReference type="AlphaFoldDB" id="A0A5C6BNQ1"/>
<proteinExistence type="predicted"/>
<comment type="caution">
    <text evidence="1">The sequence shown here is derived from an EMBL/GenBank/DDBJ whole genome shotgun (WGS) entry which is preliminary data.</text>
</comment>
<organism evidence="1 2">
    <name type="scientific">Symmachiella macrocystis</name>
    <dbReference type="NCBI Taxonomy" id="2527985"/>
    <lineage>
        <taxon>Bacteria</taxon>
        <taxon>Pseudomonadati</taxon>
        <taxon>Planctomycetota</taxon>
        <taxon>Planctomycetia</taxon>
        <taxon>Planctomycetales</taxon>
        <taxon>Planctomycetaceae</taxon>
        <taxon>Symmachiella</taxon>
    </lineage>
</organism>
<gene>
    <name evidence="1" type="ORF">CA54_24900</name>
</gene>
<name>A0A5C6BNQ1_9PLAN</name>
<dbReference type="Proteomes" id="UP000320735">
    <property type="component" value="Unassembled WGS sequence"/>
</dbReference>
<sequence length="73" mass="8028">MSGKPSLTPDLGKVVGVKKEKGFAFRSVNPPPDARPYASSSHRWPVAAWIFSAKQLLIAKGISGWAWKTRVTY</sequence>
<accession>A0A5C6BNQ1</accession>
<keyword evidence="2" id="KW-1185">Reference proteome</keyword>
<reference evidence="1 2" key="1">
    <citation type="submission" date="2019-02" db="EMBL/GenBank/DDBJ databases">
        <title>Deep-cultivation of Planctomycetes and their phenomic and genomic characterization uncovers novel biology.</title>
        <authorList>
            <person name="Wiegand S."/>
            <person name="Jogler M."/>
            <person name="Boedeker C."/>
            <person name="Pinto D."/>
            <person name="Vollmers J."/>
            <person name="Rivas-Marin E."/>
            <person name="Kohn T."/>
            <person name="Peeters S.H."/>
            <person name="Heuer A."/>
            <person name="Rast P."/>
            <person name="Oberbeckmann S."/>
            <person name="Bunk B."/>
            <person name="Jeske O."/>
            <person name="Meyerdierks A."/>
            <person name="Storesund J.E."/>
            <person name="Kallscheuer N."/>
            <person name="Luecker S."/>
            <person name="Lage O.M."/>
            <person name="Pohl T."/>
            <person name="Merkel B.J."/>
            <person name="Hornburger P."/>
            <person name="Mueller R.-W."/>
            <person name="Bruemmer F."/>
            <person name="Labrenz M."/>
            <person name="Spormann A.M."/>
            <person name="Op Den Camp H."/>
            <person name="Overmann J."/>
            <person name="Amann R."/>
            <person name="Jetten M.S.M."/>
            <person name="Mascher T."/>
            <person name="Medema M.H."/>
            <person name="Devos D.P."/>
            <person name="Kaster A.-K."/>
            <person name="Ovreas L."/>
            <person name="Rohde M."/>
            <person name="Galperin M.Y."/>
            <person name="Jogler C."/>
        </authorList>
    </citation>
    <scope>NUCLEOTIDE SEQUENCE [LARGE SCALE GENOMIC DNA]</scope>
    <source>
        <strain evidence="1 2">CA54</strain>
    </source>
</reference>